<dbReference type="InterPro" id="IPR017703">
    <property type="entry name" value="YgfZ/GCV_T_CS"/>
</dbReference>
<dbReference type="GO" id="GO:0016226">
    <property type="term" value="P:iron-sulfur cluster assembly"/>
    <property type="evidence" value="ECO:0007669"/>
    <property type="project" value="TreeGrafter"/>
</dbReference>
<organism evidence="1 2">
    <name type="scientific">Polynucleobacter paneuropaeus</name>
    <dbReference type="NCBI Taxonomy" id="2527775"/>
    <lineage>
        <taxon>Bacteria</taxon>
        <taxon>Pseudomonadati</taxon>
        <taxon>Pseudomonadota</taxon>
        <taxon>Betaproteobacteria</taxon>
        <taxon>Burkholderiales</taxon>
        <taxon>Burkholderiaceae</taxon>
        <taxon>Polynucleobacter</taxon>
    </lineage>
</organism>
<dbReference type="SUPFAM" id="SSF103025">
    <property type="entry name" value="Folate-binding domain"/>
    <property type="match status" value="1"/>
</dbReference>
<evidence type="ECO:0000313" key="1">
    <source>
        <dbReference type="EMBL" id="AWW49799.1"/>
    </source>
</evidence>
<proteinExistence type="predicted"/>
<dbReference type="Gene3D" id="2.40.30.160">
    <property type="match status" value="1"/>
</dbReference>
<dbReference type="EMBL" id="CP030085">
    <property type="protein sequence ID" value="AWW49799.1"/>
    <property type="molecule type" value="Genomic_DNA"/>
</dbReference>
<dbReference type="AlphaFoldDB" id="A0A2Z4JT13"/>
<protein>
    <submittedName>
        <fullName evidence="1">Folate-binding protein</fullName>
    </submittedName>
</protein>
<evidence type="ECO:0000313" key="2">
    <source>
        <dbReference type="Proteomes" id="UP000248592"/>
    </source>
</evidence>
<dbReference type="Gene3D" id="3.30.70.1630">
    <property type="match status" value="1"/>
</dbReference>
<reference evidence="2" key="1">
    <citation type="submission" date="2018-06" db="EMBL/GenBank/DDBJ databases">
        <title>Description of a new Polynucleobacter species.</title>
        <authorList>
            <person name="Hahn M.W."/>
        </authorList>
    </citation>
    <scope>NUCLEOTIDE SEQUENCE [LARGE SCALE GENOMIC DNA]</scope>
    <source>
        <strain evidence="2">MG-25-Pas1-D2</strain>
    </source>
</reference>
<dbReference type="PANTHER" id="PTHR22602">
    <property type="entry name" value="TRANSFERASE CAF17, MITOCHONDRIAL-RELATED"/>
    <property type="match status" value="1"/>
</dbReference>
<dbReference type="Gene3D" id="3.30.70.1400">
    <property type="entry name" value="Aminomethyltransferase beta-barrel domains"/>
    <property type="match status" value="1"/>
</dbReference>
<dbReference type="InterPro" id="IPR045179">
    <property type="entry name" value="YgfZ/GcvT"/>
</dbReference>
<name>A0A2Z4JT13_9BURK</name>
<dbReference type="Proteomes" id="UP000248592">
    <property type="component" value="Chromosome"/>
</dbReference>
<accession>A0A2Z4JT13</accession>
<gene>
    <name evidence="1" type="ORF">Pas1_05060</name>
</gene>
<dbReference type="PANTHER" id="PTHR22602:SF0">
    <property type="entry name" value="TRANSFERASE CAF17, MITOCHONDRIAL-RELATED"/>
    <property type="match status" value="1"/>
</dbReference>
<dbReference type="NCBIfam" id="TIGR03317">
    <property type="entry name" value="ygfZ_signature"/>
    <property type="match status" value="1"/>
</dbReference>
<sequence length="365" mass="40219">MRQAAITPSLAAFLGLINSFSEIFDSSRYDKSVNTISTTKTQNSGAWESTPLSGWGLILVEGPDSEQFLQNQLTNTVLGMQSVKDTEVAQGNNQVRLVGYCSPKGRLLASAWLALQTYPVESSEVKRYYLFISKDIAGSTAKRLGMYVLRSKVKVTDVSDHWMIEGKLNQDAQAQYLSASDEIALQLPELGVESRNTQRIVSAKPKQAHYDATHSEVLEIWNDLEVISGIPRIVLATQEQFVPQMINFESVDGVDFKKGCYPGQEIVARSQYRGVIKRRLHLAHFLSGDADVIHCGPATELFHASDPNQPAGMVVLSAKNPSNPNRIDLQVELKLEALEKGEIHLGGADGPVLKIDPLPYPLIEI</sequence>